<dbReference type="SUPFAM" id="SSF54495">
    <property type="entry name" value="UBC-like"/>
    <property type="match status" value="1"/>
</dbReference>
<evidence type="ECO:0000256" key="4">
    <source>
        <dbReference type="ARBA" id="ARBA00022753"/>
    </source>
</evidence>
<keyword evidence="8" id="KW-0175">Coiled coil</keyword>
<proteinExistence type="inferred from homology"/>
<protein>
    <recommendedName>
        <fullName evidence="9">VPS37 C-terminal domain-containing protein</fullName>
    </recommendedName>
</protein>
<dbReference type="EMBL" id="OV170221">
    <property type="protein sequence ID" value="CAH0712881.1"/>
    <property type="molecule type" value="Genomic_DNA"/>
</dbReference>
<dbReference type="Proteomes" id="UP000838878">
    <property type="component" value="Chromosome 1"/>
</dbReference>
<accession>A0A8S4HXX8</accession>
<gene>
    <name evidence="10" type="ORF">BINO364_LOCUS104</name>
</gene>
<evidence type="ECO:0000256" key="8">
    <source>
        <dbReference type="SAM" id="Coils"/>
    </source>
</evidence>
<evidence type="ECO:0000256" key="3">
    <source>
        <dbReference type="ARBA" id="ARBA00022448"/>
    </source>
</evidence>
<dbReference type="OrthoDB" id="10260857at2759"/>
<dbReference type="GO" id="GO:0000813">
    <property type="term" value="C:ESCRT I complex"/>
    <property type="evidence" value="ECO:0007669"/>
    <property type="project" value="TreeGrafter"/>
</dbReference>
<dbReference type="PANTHER" id="PTHR13678:SF25">
    <property type="entry name" value="EG:115C2.5 PROTEIN"/>
    <property type="match status" value="1"/>
</dbReference>
<feature type="coiled-coil region" evidence="8">
    <location>
        <begin position="232"/>
        <end position="294"/>
    </location>
</feature>
<comment type="similarity">
    <text evidence="2">Belongs to the VPS37 family.</text>
</comment>
<keyword evidence="3 7" id="KW-0813">Transport</keyword>
<dbReference type="PANTHER" id="PTHR13678">
    <property type="entry name" value="VACUOLAR PROTEIN SORTING-ASSOCIATED PROTEIN 37"/>
    <property type="match status" value="1"/>
</dbReference>
<keyword evidence="4" id="KW-0967">Endosome</keyword>
<keyword evidence="5 7" id="KW-0653">Protein transport</keyword>
<dbReference type="PROSITE" id="PS51314">
    <property type="entry name" value="VPS37_C"/>
    <property type="match status" value="1"/>
</dbReference>
<keyword evidence="11" id="KW-1185">Reference proteome</keyword>
<dbReference type="CDD" id="cd11685">
    <property type="entry name" value="UEV_TSG101-like"/>
    <property type="match status" value="1"/>
</dbReference>
<dbReference type="InterPro" id="IPR009851">
    <property type="entry name" value="Mod_r"/>
</dbReference>
<dbReference type="InterPro" id="IPR016135">
    <property type="entry name" value="UBQ-conjugating_enzyme/RWD"/>
</dbReference>
<evidence type="ECO:0000256" key="2">
    <source>
        <dbReference type="ARBA" id="ARBA00007617"/>
    </source>
</evidence>
<dbReference type="AlphaFoldDB" id="A0A8S4HXX8"/>
<evidence type="ECO:0000256" key="7">
    <source>
        <dbReference type="PROSITE-ProRule" id="PRU00646"/>
    </source>
</evidence>
<dbReference type="GO" id="GO:0006612">
    <property type="term" value="P:protein targeting to membrane"/>
    <property type="evidence" value="ECO:0007669"/>
    <property type="project" value="TreeGrafter"/>
</dbReference>
<dbReference type="GO" id="GO:0031902">
    <property type="term" value="C:late endosome membrane"/>
    <property type="evidence" value="ECO:0007669"/>
    <property type="project" value="UniProtKB-SubCell"/>
</dbReference>
<comment type="function">
    <text evidence="6">Component of the ESCRT-I complex, a regulator of vesicular trafficking process. Required for the sorting of endocytic ubiquitinated cargos into multivesicular bodies. May be involved in cell growth and differentiation.</text>
</comment>
<organism evidence="10 11">
    <name type="scientific">Brenthis ino</name>
    <name type="common">lesser marbled fritillary</name>
    <dbReference type="NCBI Taxonomy" id="405034"/>
    <lineage>
        <taxon>Eukaryota</taxon>
        <taxon>Metazoa</taxon>
        <taxon>Ecdysozoa</taxon>
        <taxon>Arthropoda</taxon>
        <taxon>Hexapoda</taxon>
        <taxon>Insecta</taxon>
        <taxon>Pterygota</taxon>
        <taxon>Neoptera</taxon>
        <taxon>Endopterygota</taxon>
        <taxon>Lepidoptera</taxon>
        <taxon>Glossata</taxon>
        <taxon>Ditrysia</taxon>
        <taxon>Papilionoidea</taxon>
        <taxon>Nymphalidae</taxon>
        <taxon>Heliconiinae</taxon>
        <taxon>Argynnini</taxon>
        <taxon>Brenthis</taxon>
    </lineage>
</organism>
<dbReference type="Pfam" id="PF07200">
    <property type="entry name" value="Mod_r"/>
    <property type="match status" value="1"/>
</dbReference>
<name>A0A8S4HXX8_9NEOP</name>
<evidence type="ECO:0000256" key="6">
    <source>
        <dbReference type="ARBA" id="ARBA00025010"/>
    </source>
</evidence>
<reference evidence="10" key="1">
    <citation type="submission" date="2021-12" db="EMBL/GenBank/DDBJ databases">
        <authorList>
            <person name="Martin H S."/>
        </authorList>
    </citation>
    <scope>NUCLEOTIDE SEQUENCE</scope>
</reference>
<dbReference type="GO" id="GO:0043162">
    <property type="term" value="P:ubiquitin-dependent protein catabolic process via the multivesicular body sorting pathway"/>
    <property type="evidence" value="ECO:0007669"/>
    <property type="project" value="TreeGrafter"/>
</dbReference>
<feature type="domain" description="VPS37 C-terminal" evidence="9">
    <location>
        <begin position="278"/>
        <end position="365"/>
    </location>
</feature>
<evidence type="ECO:0000313" key="11">
    <source>
        <dbReference type="Proteomes" id="UP000838878"/>
    </source>
</evidence>
<evidence type="ECO:0000259" key="9">
    <source>
        <dbReference type="PROSITE" id="PS51314"/>
    </source>
</evidence>
<sequence>MKMTMLVESGEQSACPLYLSGVNEMAFILFLLSSRFGTHFYLGLPKNEPAFDFKSVNQSNIFTMLPRQYLTEQDIRRRQIDTLKIFNDNVTELKENSEYRVEFSSDGRNLSLNVILPPDFPNEKPNIFVNPVFPHPWLAENSNEVVGAPGLVNYTPHADLGRIVQAIIREFQRAVPNILNLEDKSTDTSPQSQYSIQSLMFPELSELTIEELQEIMENPDLQDKLLENNPQLVELDLETEELMTNIEEIAQDNIMKQQMLDDLKSDVLERISTIVQMKMSYEELNRKHQKLSEMYDPHRIKDCLRVAALKADEDAEVIAEQFLLGKIPVETFIAQFAEKRALGQARRAREERLAHQLAQLDRATT</sequence>
<evidence type="ECO:0000256" key="1">
    <source>
        <dbReference type="ARBA" id="ARBA00004633"/>
    </source>
</evidence>
<feature type="non-terminal residue" evidence="10">
    <location>
        <position position="365"/>
    </location>
</feature>
<evidence type="ECO:0000256" key="5">
    <source>
        <dbReference type="ARBA" id="ARBA00022927"/>
    </source>
</evidence>
<dbReference type="GO" id="GO:0006623">
    <property type="term" value="P:protein targeting to vacuole"/>
    <property type="evidence" value="ECO:0007669"/>
    <property type="project" value="TreeGrafter"/>
</dbReference>
<comment type="subcellular location">
    <subcellularLocation>
        <location evidence="1">Late endosome membrane</location>
        <topology evidence="1">Peripheral membrane protein</topology>
    </subcellularLocation>
</comment>
<evidence type="ECO:0000313" key="10">
    <source>
        <dbReference type="EMBL" id="CAH0712881.1"/>
    </source>
</evidence>